<dbReference type="Proteomes" id="UP000095287">
    <property type="component" value="Unplaced"/>
</dbReference>
<dbReference type="WBParaSite" id="L893_g640.t1">
    <property type="protein sequence ID" value="L893_g640.t1"/>
    <property type="gene ID" value="L893_g640"/>
</dbReference>
<dbReference type="AlphaFoldDB" id="A0A1I8AJC9"/>
<evidence type="ECO:0000313" key="1">
    <source>
        <dbReference type="Proteomes" id="UP000095287"/>
    </source>
</evidence>
<organism evidence="1 2">
    <name type="scientific">Steinernema glaseri</name>
    <dbReference type="NCBI Taxonomy" id="37863"/>
    <lineage>
        <taxon>Eukaryota</taxon>
        <taxon>Metazoa</taxon>
        <taxon>Ecdysozoa</taxon>
        <taxon>Nematoda</taxon>
        <taxon>Chromadorea</taxon>
        <taxon>Rhabditida</taxon>
        <taxon>Tylenchina</taxon>
        <taxon>Panagrolaimomorpha</taxon>
        <taxon>Strongyloidoidea</taxon>
        <taxon>Steinernematidae</taxon>
        <taxon>Steinernema</taxon>
    </lineage>
</organism>
<accession>A0A1I8AJC9</accession>
<keyword evidence="1" id="KW-1185">Reference proteome</keyword>
<reference evidence="2" key="1">
    <citation type="submission" date="2016-11" db="UniProtKB">
        <authorList>
            <consortium name="WormBaseParasite"/>
        </authorList>
    </citation>
    <scope>IDENTIFICATION</scope>
</reference>
<evidence type="ECO:0000313" key="2">
    <source>
        <dbReference type="WBParaSite" id="L893_g640.t1"/>
    </source>
</evidence>
<protein>
    <submittedName>
        <fullName evidence="2">Uncharacterized protein</fullName>
    </submittedName>
</protein>
<name>A0A1I8AJC9_9BILA</name>
<proteinExistence type="predicted"/>
<sequence>MFGLLIKLQEPSPLLGRYNFFCRSYRTLKMILRGLISRPKPSAQCNLSDTLPYPRSDADQILPSVDVRFERTIRRTLGSVVELEESTMSSAEHKQTRRKPV</sequence>